<proteinExistence type="predicted"/>
<comment type="caution">
    <text evidence="1">The sequence shown here is derived from an EMBL/GenBank/DDBJ whole genome shotgun (WGS) entry which is preliminary data.</text>
</comment>
<evidence type="ECO:0000313" key="1">
    <source>
        <dbReference type="EMBL" id="RKG46470.1"/>
    </source>
</evidence>
<dbReference type="Proteomes" id="UP000281084">
    <property type="component" value="Unassembled WGS sequence"/>
</dbReference>
<reference evidence="1 2" key="1">
    <citation type="submission" date="2018-09" db="EMBL/GenBank/DDBJ databases">
        <title>The draft genome of Acinetobacter spp. strains.</title>
        <authorList>
            <person name="Qin J."/>
            <person name="Feng Y."/>
            <person name="Zong Z."/>
        </authorList>
    </citation>
    <scope>NUCLEOTIDE SEQUENCE [LARGE SCALE GENOMIC DNA]</scope>
    <source>
        <strain evidence="1 2">WCHAc060002</strain>
    </source>
</reference>
<gene>
    <name evidence="1" type="ORF">D7V64_17450</name>
</gene>
<organism evidence="1 2">
    <name type="scientific">Acinetobacter cumulans</name>
    <dbReference type="NCBI Taxonomy" id="2136182"/>
    <lineage>
        <taxon>Bacteria</taxon>
        <taxon>Pseudomonadati</taxon>
        <taxon>Pseudomonadota</taxon>
        <taxon>Gammaproteobacteria</taxon>
        <taxon>Moraxellales</taxon>
        <taxon>Moraxellaceae</taxon>
        <taxon>Acinetobacter</taxon>
    </lineage>
</organism>
<protein>
    <submittedName>
        <fullName evidence="1">Uncharacterized protein</fullName>
    </submittedName>
</protein>
<sequence length="88" mass="9949">MNDRVLKIQIKNSQSADQFELRLGLLRFITHLTHSISISEIQEAEIDKSPQVIRGYLADLIQLGYVQKDSVWTYSATGKAKQLFGVKG</sequence>
<dbReference type="EMBL" id="RAXZ01000098">
    <property type="protein sequence ID" value="RKG46470.1"/>
    <property type="molecule type" value="Genomic_DNA"/>
</dbReference>
<evidence type="ECO:0000313" key="2">
    <source>
        <dbReference type="Proteomes" id="UP000281084"/>
    </source>
</evidence>
<accession>A0A3A8FTY5</accession>
<name>A0A3A8FTY5_9GAMM</name>
<dbReference type="AlphaFoldDB" id="A0A3A8FTY5"/>